<dbReference type="AlphaFoldDB" id="A0A3P8V280"/>
<reference evidence="5 6" key="1">
    <citation type="journal article" date="2014" name="Nat. Genet.">
        <title>Whole-genome sequence of a flatfish provides insights into ZW sex chromosome evolution and adaptation to a benthic lifestyle.</title>
        <authorList>
            <person name="Chen S."/>
            <person name="Zhang G."/>
            <person name="Shao C."/>
            <person name="Huang Q."/>
            <person name="Liu G."/>
            <person name="Zhang P."/>
            <person name="Song W."/>
            <person name="An N."/>
            <person name="Chalopin D."/>
            <person name="Volff J.N."/>
            <person name="Hong Y."/>
            <person name="Li Q."/>
            <person name="Sha Z."/>
            <person name="Zhou H."/>
            <person name="Xie M."/>
            <person name="Yu Q."/>
            <person name="Liu Y."/>
            <person name="Xiang H."/>
            <person name="Wang N."/>
            <person name="Wu K."/>
            <person name="Yang C."/>
            <person name="Zhou Q."/>
            <person name="Liao X."/>
            <person name="Yang L."/>
            <person name="Hu Q."/>
            <person name="Zhang J."/>
            <person name="Meng L."/>
            <person name="Jin L."/>
            <person name="Tian Y."/>
            <person name="Lian J."/>
            <person name="Yang J."/>
            <person name="Miao G."/>
            <person name="Liu S."/>
            <person name="Liang Z."/>
            <person name="Yan F."/>
            <person name="Li Y."/>
            <person name="Sun B."/>
            <person name="Zhang H."/>
            <person name="Zhang J."/>
            <person name="Zhu Y."/>
            <person name="Du M."/>
            <person name="Zhao Y."/>
            <person name="Schartl M."/>
            <person name="Tang Q."/>
            <person name="Wang J."/>
        </authorList>
    </citation>
    <scope>NUCLEOTIDE SEQUENCE</scope>
</reference>
<evidence type="ECO:0000256" key="2">
    <source>
        <dbReference type="ARBA" id="ARBA00006311"/>
    </source>
</evidence>
<evidence type="ECO:0000313" key="5">
    <source>
        <dbReference type="Ensembl" id="ENSCSEP00000006580.1"/>
    </source>
</evidence>
<dbReference type="GO" id="GO:0010890">
    <property type="term" value="P:positive regulation of triglyceride storage"/>
    <property type="evidence" value="ECO:0007669"/>
    <property type="project" value="TreeGrafter"/>
</dbReference>
<dbReference type="GO" id="GO:0019915">
    <property type="term" value="P:lipid storage"/>
    <property type="evidence" value="ECO:0007669"/>
    <property type="project" value="TreeGrafter"/>
</dbReference>
<reference evidence="5" key="3">
    <citation type="submission" date="2025-09" db="UniProtKB">
        <authorList>
            <consortium name="Ensembl"/>
        </authorList>
    </citation>
    <scope>IDENTIFICATION</scope>
</reference>
<dbReference type="Pfam" id="PF03036">
    <property type="entry name" value="Perilipin"/>
    <property type="match status" value="1"/>
</dbReference>
<dbReference type="SUPFAM" id="SSF109775">
    <property type="entry name" value="Mannose-6-phosphate receptor binding protein 1 (Tip47), C-terminal domain"/>
    <property type="match status" value="1"/>
</dbReference>
<organism evidence="5 6">
    <name type="scientific">Cynoglossus semilaevis</name>
    <name type="common">Tongue sole</name>
    <dbReference type="NCBI Taxonomy" id="244447"/>
    <lineage>
        <taxon>Eukaryota</taxon>
        <taxon>Metazoa</taxon>
        <taxon>Chordata</taxon>
        <taxon>Craniata</taxon>
        <taxon>Vertebrata</taxon>
        <taxon>Euteleostomi</taxon>
        <taxon>Actinopterygii</taxon>
        <taxon>Neopterygii</taxon>
        <taxon>Teleostei</taxon>
        <taxon>Neoteleostei</taxon>
        <taxon>Acanthomorphata</taxon>
        <taxon>Carangaria</taxon>
        <taxon>Pleuronectiformes</taxon>
        <taxon>Pleuronectoidei</taxon>
        <taxon>Cynoglossidae</taxon>
        <taxon>Cynoglossinae</taxon>
        <taxon>Cynoglossus</taxon>
    </lineage>
</organism>
<dbReference type="GO" id="GO:0005829">
    <property type="term" value="C:cytosol"/>
    <property type="evidence" value="ECO:0007669"/>
    <property type="project" value="TreeGrafter"/>
</dbReference>
<dbReference type="Ensembl" id="ENSCSET00000006653.1">
    <property type="protein sequence ID" value="ENSCSEP00000006580.1"/>
    <property type="gene ID" value="ENSCSEG00000004257.1"/>
</dbReference>
<evidence type="ECO:0000256" key="3">
    <source>
        <dbReference type="ARBA" id="ARBA00022677"/>
    </source>
</evidence>
<dbReference type="InParanoid" id="A0A3P8V280"/>
<sequence length="377" mass="41356">MFGCERTSIKVSDALFYGSGVNDRDIIYFFCSRYSVSNMPRNNNQKAPNAAARFSRFPVVRSAYSSLSLVYSDTKRYHPRLKSVCEVLENSVSALGTAASDRVSPVIVQLQPQISAANDVACKSLDWLEITFPVLHTPAEEIVATARTMINEIQDVVRIAAHGTLDCVTWVLERMQQVEEGTKDNPAGRAISVAGVGLDSALSTAESLMDRVLPPTKEDRKAAVAHLVQGFEVSSLSGGFAVRLVSLTAELCRRTFHMVGAKVHCVQVETLSKSSALVQDLQFSCLGLVWNLQGVPQYLQHQAISALFFISQMYGLTCSQSQQTQCSRARSPLKSTKDSLPQKDTPQVHPTPTSHTCLKAHPPKVSPKVMARVRCLR</sequence>
<evidence type="ECO:0000256" key="4">
    <source>
        <dbReference type="SAM" id="MobiDB-lite"/>
    </source>
</evidence>
<protein>
    <submittedName>
        <fullName evidence="5">Perilipin-2-like</fullName>
    </submittedName>
</protein>
<keyword evidence="3" id="KW-0551">Lipid droplet</keyword>
<name>A0A3P8V280_CYNSE</name>
<dbReference type="GeneID" id="103383647"/>
<proteinExistence type="inferred from homology"/>
<dbReference type="RefSeq" id="XP_008315083.1">
    <property type="nucleotide sequence ID" value="XM_008316861.2"/>
</dbReference>
<dbReference type="KEGG" id="csem:103383647"/>
<dbReference type="Proteomes" id="UP000265120">
    <property type="component" value="Chromosome 9"/>
</dbReference>
<dbReference type="InterPro" id="IPR004279">
    <property type="entry name" value="Perilipin"/>
</dbReference>
<dbReference type="STRING" id="244447.ENSCSEP00000006580"/>
<keyword evidence="6" id="KW-1185">Reference proteome</keyword>
<dbReference type="PANTHER" id="PTHR14024:SF25">
    <property type="entry name" value="PERILIPIN-2"/>
    <property type="match status" value="1"/>
</dbReference>
<feature type="compositionally biased region" description="Polar residues" evidence="4">
    <location>
        <begin position="342"/>
        <end position="356"/>
    </location>
</feature>
<evidence type="ECO:0000256" key="1">
    <source>
        <dbReference type="ARBA" id="ARBA00004502"/>
    </source>
</evidence>
<accession>A0A3P8V280</accession>
<comment type="subcellular location">
    <subcellularLocation>
        <location evidence="1">Lipid droplet</location>
    </subcellularLocation>
</comment>
<dbReference type="GeneTree" id="ENSGT00950000182920"/>
<feature type="region of interest" description="Disordered" evidence="4">
    <location>
        <begin position="329"/>
        <end position="361"/>
    </location>
</feature>
<reference evidence="5" key="2">
    <citation type="submission" date="2025-08" db="UniProtKB">
        <authorList>
            <consortium name="Ensembl"/>
        </authorList>
    </citation>
    <scope>IDENTIFICATION</scope>
</reference>
<dbReference type="OrthoDB" id="376826at2759"/>
<evidence type="ECO:0000313" key="6">
    <source>
        <dbReference type="Proteomes" id="UP000265120"/>
    </source>
</evidence>
<dbReference type="PANTHER" id="PTHR14024">
    <property type="entry name" value="PERILIPIN"/>
    <property type="match status" value="1"/>
</dbReference>
<dbReference type="GO" id="GO:0005811">
    <property type="term" value="C:lipid droplet"/>
    <property type="evidence" value="ECO:0007669"/>
    <property type="project" value="UniProtKB-SubCell"/>
</dbReference>
<comment type="similarity">
    <text evidence="2">Belongs to the perilipin family.</text>
</comment>